<sequence>MPTPLLTTLIQTRVVPVLRYTDADQALYAADIAIRAGFEAIELTWTIPDVLNVLQTLRQQHGSAVLLGVGTLMDAAQADAVLKAGADFLVSPGLATDMIPPTHEAGKLCLVGAFTPSEVMAATRAKADVVKIFPADTGGPAHLAALRAVFPHAVFCPTGGISAGNMHDYLRAGANFVGIGSSLYDKKAFAARDTDSLLAAVRQTREVAHGRA</sequence>
<keyword evidence="4" id="KW-0456">Lyase</keyword>
<gene>
    <name evidence="6" type="ORF">CAL20_04830</name>
</gene>
<dbReference type="InterPro" id="IPR000887">
    <property type="entry name" value="Aldlse_KDPG_KHG"/>
</dbReference>
<evidence type="ECO:0000256" key="4">
    <source>
        <dbReference type="ARBA" id="ARBA00023239"/>
    </source>
</evidence>
<dbReference type="PANTHER" id="PTHR30246:SF1">
    <property type="entry name" value="2-DEHYDRO-3-DEOXY-6-PHOSPHOGALACTONATE ALDOLASE-RELATED"/>
    <property type="match status" value="1"/>
</dbReference>
<dbReference type="OrthoDB" id="9805177at2"/>
<reference evidence="6 7" key="1">
    <citation type="submission" date="2017-05" db="EMBL/GenBank/DDBJ databases">
        <title>Complete and WGS of Bordetella genogroups.</title>
        <authorList>
            <person name="Spilker T."/>
            <person name="LiPuma J."/>
        </authorList>
    </citation>
    <scope>NUCLEOTIDE SEQUENCE [LARGE SCALE GENOMIC DNA]</scope>
    <source>
        <strain evidence="6 7">AU9919</strain>
    </source>
</reference>
<dbReference type="CDD" id="cd00452">
    <property type="entry name" value="KDPG_aldolase"/>
    <property type="match status" value="1"/>
</dbReference>
<dbReference type="SUPFAM" id="SSF51569">
    <property type="entry name" value="Aldolase"/>
    <property type="match status" value="1"/>
</dbReference>
<dbReference type="AlphaFoldDB" id="A0A261UBN2"/>
<evidence type="ECO:0000313" key="7">
    <source>
        <dbReference type="Proteomes" id="UP000216885"/>
    </source>
</evidence>
<evidence type="ECO:0000256" key="2">
    <source>
        <dbReference type="ARBA" id="ARBA00006906"/>
    </source>
</evidence>
<comment type="subunit">
    <text evidence="3">Homotrimer.</text>
</comment>
<comment type="pathway">
    <text evidence="1">Carbohydrate acid metabolism.</text>
</comment>
<comment type="caution">
    <text evidence="6">The sequence shown here is derived from an EMBL/GenBank/DDBJ whole genome shotgun (WGS) entry which is preliminary data.</text>
</comment>
<keyword evidence="7" id="KW-1185">Reference proteome</keyword>
<keyword evidence="5" id="KW-0119">Carbohydrate metabolism</keyword>
<dbReference type="Proteomes" id="UP000216885">
    <property type="component" value="Unassembled WGS sequence"/>
</dbReference>
<dbReference type="EMBL" id="NEVQ01000007">
    <property type="protein sequence ID" value="OZI59334.1"/>
    <property type="molecule type" value="Genomic_DNA"/>
</dbReference>
<protein>
    <submittedName>
        <fullName evidence="6">2-dehydro-3-deoxyphosphogluconate aldolase</fullName>
    </submittedName>
</protein>
<dbReference type="NCBIfam" id="TIGR01182">
    <property type="entry name" value="eda"/>
    <property type="match status" value="1"/>
</dbReference>
<dbReference type="GO" id="GO:0016829">
    <property type="term" value="F:lyase activity"/>
    <property type="evidence" value="ECO:0007669"/>
    <property type="project" value="UniProtKB-KW"/>
</dbReference>
<evidence type="ECO:0000256" key="5">
    <source>
        <dbReference type="ARBA" id="ARBA00023277"/>
    </source>
</evidence>
<evidence type="ECO:0000313" key="6">
    <source>
        <dbReference type="EMBL" id="OZI59334.1"/>
    </source>
</evidence>
<evidence type="ECO:0000256" key="1">
    <source>
        <dbReference type="ARBA" id="ARBA00004761"/>
    </source>
</evidence>
<dbReference type="Pfam" id="PF01081">
    <property type="entry name" value="Aldolase"/>
    <property type="match status" value="1"/>
</dbReference>
<dbReference type="Gene3D" id="3.20.20.70">
    <property type="entry name" value="Aldolase class I"/>
    <property type="match status" value="1"/>
</dbReference>
<name>A0A261UBN2_9BORD</name>
<dbReference type="InterPro" id="IPR013785">
    <property type="entry name" value="Aldolase_TIM"/>
</dbReference>
<comment type="similarity">
    <text evidence="2">Belongs to the KHG/KDPG aldolase family.</text>
</comment>
<proteinExistence type="inferred from homology"/>
<dbReference type="PANTHER" id="PTHR30246">
    <property type="entry name" value="2-KETO-3-DEOXY-6-PHOSPHOGLUCONATE ALDOLASE"/>
    <property type="match status" value="1"/>
</dbReference>
<dbReference type="RefSeq" id="WP_094819949.1">
    <property type="nucleotide sequence ID" value="NZ_NEVO01000004.1"/>
</dbReference>
<organism evidence="6 7">
    <name type="scientific">Bordetella genomosp. 4</name>
    <dbReference type="NCBI Taxonomy" id="463044"/>
    <lineage>
        <taxon>Bacteria</taxon>
        <taxon>Pseudomonadati</taxon>
        <taxon>Pseudomonadota</taxon>
        <taxon>Betaproteobacteria</taxon>
        <taxon>Burkholderiales</taxon>
        <taxon>Alcaligenaceae</taxon>
        <taxon>Bordetella</taxon>
    </lineage>
</organism>
<evidence type="ECO:0000256" key="3">
    <source>
        <dbReference type="ARBA" id="ARBA00011233"/>
    </source>
</evidence>
<accession>A0A261UBN2</accession>